<sequence length="141" mass="15734">SLIASKSTDSLILSDSVRLDWRLVTTTTTTSELLTVCVAKSESVVSVITCKLLAVALLIYSRSIVPVTCAIRFPEYLGINLHSPLSCVLVCFSIYSQKEFCYNILTGIESPALITLIYSYYGRFLRRHPQEHEECSSDSMQ</sequence>
<dbReference type="AlphaFoldDB" id="A0A4Y2TQW9"/>
<comment type="caution">
    <text evidence="1">The sequence shown here is derived from an EMBL/GenBank/DDBJ whole genome shotgun (WGS) entry which is preliminary data.</text>
</comment>
<keyword evidence="2" id="KW-1185">Reference proteome</keyword>
<reference evidence="1 2" key="1">
    <citation type="journal article" date="2019" name="Sci. Rep.">
        <title>Orb-weaving spider Araneus ventricosus genome elucidates the spidroin gene catalogue.</title>
        <authorList>
            <person name="Kono N."/>
            <person name="Nakamura H."/>
            <person name="Ohtoshi R."/>
            <person name="Moran D.A.P."/>
            <person name="Shinohara A."/>
            <person name="Yoshida Y."/>
            <person name="Fujiwara M."/>
            <person name="Mori M."/>
            <person name="Tomita M."/>
            <person name="Arakawa K."/>
        </authorList>
    </citation>
    <scope>NUCLEOTIDE SEQUENCE [LARGE SCALE GENOMIC DNA]</scope>
</reference>
<organism evidence="1 2">
    <name type="scientific">Araneus ventricosus</name>
    <name type="common">Orbweaver spider</name>
    <name type="synonym">Epeira ventricosa</name>
    <dbReference type="NCBI Taxonomy" id="182803"/>
    <lineage>
        <taxon>Eukaryota</taxon>
        <taxon>Metazoa</taxon>
        <taxon>Ecdysozoa</taxon>
        <taxon>Arthropoda</taxon>
        <taxon>Chelicerata</taxon>
        <taxon>Arachnida</taxon>
        <taxon>Araneae</taxon>
        <taxon>Araneomorphae</taxon>
        <taxon>Entelegynae</taxon>
        <taxon>Araneoidea</taxon>
        <taxon>Araneidae</taxon>
        <taxon>Araneus</taxon>
    </lineage>
</organism>
<evidence type="ECO:0000313" key="1">
    <source>
        <dbReference type="EMBL" id="GBO03045.1"/>
    </source>
</evidence>
<proteinExistence type="predicted"/>
<accession>A0A4Y2TQW9</accession>
<evidence type="ECO:0000313" key="2">
    <source>
        <dbReference type="Proteomes" id="UP000499080"/>
    </source>
</evidence>
<protein>
    <submittedName>
        <fullName evidence="1">Uncharacterized protein</fullName>
    </submittedName>
</protein>
<gene>
    <name evidence="1" type="ORF">AVEN_80676_1</name>
</gene>
<name>A0A4Y2TQW9_ARAVE</name>
<feature type="non-terminal residue" evidence="1">
    <location>
        <position position="1"/>
    </location>
</feature>
<dbReference type="Proteomes" id="UP000499080">
    <property type="component" value="Unassembled WGS sequence"/>
</dbReference>
<dbReference type="EMBL" id="BGPR01030486">
    <property type="protein sequence ID" value="GBO03045.1"/>
    <property type="molecule type" value="Genomic_DNA"/>
</dbReference>